<feature type="domain" description="J" evidence="13">
    <location>
        <begin position="6"/>
        <end position="71"/>
    </location>
</feature>
<gene>
    <name evidence="11 15" type="primary">dnaJ</name>
    <name evidence="15" type="ORF">ACETAC_04770</name>
</gene>
<dbReference type="PROSITE" id="PS51188">
    <property type="entry name" value="ZF_CR"/>
    <property type="match status" value="1"/>
</dbReference>
<feature type="repeat" description="CXXCXGXG motif" evidence="11">
    <location>
        <begin position="199"/>
        <end position="206"/>
    </location>
</feature>
<feature type="binding site" evidence="11">
    <location>
        <position position="159"/>
    </location>
    <ligand>
        <name>Zn(2+)</name>
        <dbReference type="ChEBI" id="CHEBI:29105"/>
        <label>1</label>
    </ligand>
</feature>
<dbReference type="PANTHER" id="PTHR43096">
    <property type="entry name" value="DNAJ HOMOLOG 1, MITOCHONDRIAL-RELATED"/>
    <property type="match status" value="1"/>
</dbReference>
<dbReference type="GO" id="GO:0051082">
    <property type="term" value="F:unfolded protein binding"/>
    <property type="evidence" value="ECO:0007669"/>
    <property type="project" value="UniProtKB-UniRule"/>
</dbReference>
<dbReference type="GO" id="GO:0009408">
    <property type="term" value="P:response to heat"/>
    <property type="evidence" value="ECO:0007669"/>
    <property type="project" value="InterPro"/>
</dbReference>
<dbReference type="GO" id="GO:0006260">
    <property type="term" value="P:DNA replication"/>
    <property type="evidence" value="ECO:0007669"/>
    <property type="project" value="UniProtKB-KW"/>
</dbReference>
<dbReference type="GO" id="GO:0005524">
    <property type="term" value="F:ATP binding"/>
    <property type="evidence" value="ECO:0007669"/>
    <property type="project" value="InterPro"/>
</dbReference>
<dbReference type="EMBL" id="CP060096">
    <property type="protein sequence ID" value="QSZ28350.1"/>
    <property type="molecule type" value="Genomic_DNA"/>
</dbReference>
<comment type="subcellular location">
    <subcellularLocation>
        <location evidence="1 11">Cytoplasm</location>
    </subcellularLocation>
</comment>
<keyword evidence="16" id="KW-1185">Reference proteome</keyword>
<dbReference type="NCBIfam" id="TIGR02349">
    <property type="entry name" value="DnaJ_bact"/>
    <property type="match status" value="1"/>
</dbReference>
<dbReference type="FunFam" id="2.60.260.20:FF:000004">
    <property type="entry name" value="Molecular chaperone DnaJ"/>
    <property type="match status" value="1"/>
</dbReference>
<evidence type="ECO:0000256" key="6">
    <source>
        <dbReference type="ARBA" id="ARBA00022737"/>
    </source>
</evidence>
<dbReference type="InterPro" id="IPR001623">
    <property type="entry name" value="DnaJ_domain"/>
</dbReference>
<comment type="subunit">
    <text evidence="2 11">Homodimer.</text>
</comment>
<evidence type="ECO:0000256" key="4">
    <source>
        <dbReference type="ARBA" id="ARBA00022705"/>
    </source>
</evidence>
<dbReference type="Gene3D" id="1.10.287.110">
    <property type="entry name" value="DnaJ domain"/>
    <property type="match status" value="1"/>
</dbReference>
<evidence type="ECO:0000256" key="9">
    <source>
        <dbReference type="ARBA" id="ARBA00023016"/>
    </source>
</evidence>
<dbReference type="KEGG" id="aaut:ACETAC_04770"/>
<dbReference type="Proteomes" id="UP000671913">
    <property type="component" value="Chromosome"/>
</dbReference>
<dbReference type="Pfam" id="PF00226">
    <property type="entry name" value="DnaJ"/>
    <property type="match status" value="1"/>
</dbReference>
<comment type="similarity">
    <text evidence="11">Belongs to the DnaJ family.</text>
</comment>
<dbReference type="InterPro" id="IPR036410">
    <property type="entry name" value="HSP_DnaJ_Cys-rich_dom_sf"/>
</dbReference>
<feature type="binding site" evidence="11">
    <location>
        <position position="176"/>
    </location>
    <ligand>
        <name>Zn(2+)</name>
        <dbReference type="ChEBI" id="CHEBI:29105"/>
        <label>2</label>
    </ligand>
</feature>
<keyword evidence="3 11" id="KW-0963">Cytoplasm</keyword>
<dbReference type="InterPro" id="IPR001305">
    <property type="entry name" value="HSP_DnaJ_Cys-rich_dom"/>
</dbReference>
<name>A0A975AXN0_9THEO</name>
<evidence type="ECO:0000256" key="11">
    <source>
        <dbReference type="HAMAP-Rule" id="MF_01152"/>
    </source>
</evidence>
<feature type="binding site" evidence="11">
    <location>
        <position position="202"/>
    </location>
    <ligand>
        <name>Zn(2+)</name>
        <dbReference type="ChEBI" id="CHEBI:29105"/>
        <label>2</label>
    </ligand>
</feature>
<evidence type="ECO:0000256" key="12">
    <source>
        <dbReference type="PROSITE-ProRule" id="PRU00546"/>
    </source>
</evidence>
<evidence type="ECO:0000256" key="5">
    <source>
        <dbReference type="ARBA" id="ARBA00022723"/>
    </source>
</evidence>
<keyword evidence="4 11" id="KW-0235">DNA replication</keyword>
<dbReference type="GO" id="GO:0031072">
    <property type="term" value="F:heat shock protein binding"/>
    <property type="evidence" value="ECO:0007669"/>
    <property type="project" value="InterPro"/>
</dbReference>
<protein>
    <recommendedName>
        <fullName evidence="11">Chaperone protein DnaJ</fullName>
    </recommendedName>
</protein>
<evidence type="ECO:0000256" key="3">
    <source>
        <dbReference type="ARBA" id="ARBA00022490"/>
    </source>
</evidence>
<feature type="binding site" evidence="11">
    <location>
        <position position="199"/>
    </location>
    <ligand>
        <name>Zn(2+)</name>
        <dbReference type="ChEBI" id="CHEBI:29105"/>
        <label>2</label>
    </ligand>
</feature>
<comment type="cofactor">
    <cofactor evidence="11">
        <name>Zn(2+)</name>
        <dbReference type="ChEBI" id="CHEBI:29105"/>
    </cofactor>
    <text evidence="11">Binds 2 Zn(2+) ions per monomer.</text>
</comment>
<dbReference type="InterPro" id="IPR012724">
    <property type="entry name" value="DnaJ"/>
</dbReference>
<dbReference type="PANTHER" id="PTHR43096:SF48">
    <property type="entry name" value="CHAPERONE PROTEIN DNAJ"/>
    <property type="match status" value="1"/>
</dbReference>
<feature type="repeat" description="CXXCXGXG motif" evidence="11">
    <location>
        <begin position="156"/>
        <end position="163"/>
    </location>
</feature>
<dbReference type="SUPFAM" id="SSF46565">
    <property type="entry name" value="Chaperone J-domain"/>
    <property type="match status" value="1"/>
</dbReference>
<dbReference type="InterPro" id="IPR002939">
    <property type="entry name" value="DnaJ_C"/>
</dbReference>
<evidence type="ECO:0000256" key="1">
    <source>
        <dbReference type="ARBA" id="ARBA00004496"/>
    </source>
</evidence>
<feature type="domain" description="CR-type" evidence="14">
    <location>
        <begin position="143"/>
        <end position="225"/>
    </location>
</feature>
<organism evidence="15 16">
    <name type="scientific">Aceticella autotrophica</name>
    <dbReference type="NCBI Taxonomy" id="2755338"/>
    <lineage>
        <taxon>Bacteria</taxon>
        <taxon>Bacillati</taxon>
        <taxon>Bacillota</taxon>
        <taxon>Clostridia</taxon>
        <taxon>Thermoanaerobacterales</taxon>
        <taxon>Thermoanaerobacteraceae</taxon>
        <taxon>Aceticella</taxon>
    </lineage>
</organism>
<comment type="domain">
    <text evidence="11">The J domain is necessary and sufficient to stimulate DnaK ATPase activity. Zinc center 1 plays an important role in the autonomous, DnaK-independent chaperone activity of DnaJ. Zinc center 2 is essential for interaction with DnaK and for DnaJ activity.</text>
</comment>
<feature type="zinc finger region" description="CR-type" evidence="12">
    <location>
        <begin position="143"/>
        <end position="225"/>
    </location>
</feature>
<feature type="repeat" description="CXXCXGXG motif" evidence="11">
    <location>
        <begin position="213"/>
        <end position="220"/>
    </location>
</feature>
<feature type="binding site" evidence="11">
    <location>
        <position position="213"/>
    </location>
    <ligand>
        <name>Zn(2+)</name>
        <dbReference type="ChEBI" id="CHEBI:29105"/>
        <label>1</label>
    </ligand>
</feature>
<keyword evidence="5 11" id="KW-0479">Metal-binding</keyword>
<dbReference type="PRINTS" id="PR00625">
    <property type="entry name" value="JDOMAIN"/>
</dbReference>
<dbReference type="FunFam" id="1.10.287.110:FF:000034">
    <property type="entry name" value="Chaperone protein DnaJ"/>
    <property type="match status" value="1"/>
</dbReference>
<sequence>MRLAKDYYKILGIDKSATDDEIKKAYRKLAKKYHPDVNPGDKESEKKFKEINEAYQILSDPKKRAQYDQFGDAAFNQGGFDQGGFGGFGGFGQGGFDFGGFSDIFGDIFGDVFGGGTRRNMGPERGEDIRVEVTLTFEEAAFGTEKEIEVVRYEDCDKCNGTGAKSGTKPEICPECHGTGEVKITQNTPFGRIVNIRTCPRCHGKGKIISTPCPECHGTGKVRRARKIKVHIPAGIDDGQMVSLRGEGEPGVRGGPKGDLYVVVRIKPHKIFKRDGFDVKLKMPISFTEAALGAEIEVPTLDGRAVYTIPPGTQTGTIFRLRNKGIPHINGRGRGDQYVEVYVEVPKRLSEKQKELLREFDKVSKSEGNNKSFFQRMKDAFGG</sequence>
<dbReference type="NCBIfam" id="NF010870">
    <property type="entry name" value="PRK14277.1"/>
    <property type="match status" value="1"/>
</dbReference>
<proteinExistence type="inferred from homology"/>
<dbReference type="CDD" id="cd06257">
    <property type="entry name" value="DnaJ"/>
    <property type="match status" value="1"/>
</dbReference>
<feature type="binding site" evidence="11">
    <location>
        <position position="216"/>
    </location>
    <ligand>
        <name>Zn(2+)</name>
        <dbReference type="ChEBI" id="CHEBI:29105"/>
        <label>1</label>
    </ligand>
</feature>
<reference evidence="15" key="1">
    <citation type="submission" date="2020-08" db="EMBL/GenBank/DDBJ databases">
        <title>Genomic insights into the carbon and energy metabolism of the first obligate autotrophic acetogenic bacterium Aceticella autotrophica gen. nov., sp. nov.</title>
        <authorList>
            <person name="Toshchakov S.V."/>
            <person name="Elcheninov A.G."/>
            <person name="Kublanov I.V."/>
            <person name="Frolov E.N."/>
            <person name="Lebedinsky A.V."/>
        </authorList>
    </citation>
    <scope>NUCLEOTIDE SEQUENCE</scope>
    <source>
        <strain evidence="15">3443-3Ac</strain>
    </source>
</reference>
<dbReference type="CDD" id="cd10719">
    <property type="entry name" value="DnaJ_zf"/>
    <property type="match status" value="1"/>
</dbReference>
<dbReference type="SUPFAM" id="SSF57938">
    <property type="entry name" value="DnaJ/Hsp40 cysteine-rich domain"/>
    <property type="match status" value="1"/>
</dbReference>
<evidence type="ECO:0000259" key="14">
    <source>
        <dbReference type="PROSITE" id="PS51188"/>
    </source>
</evidence>
<evidence type="ECO:0000256" key="7">
    <source>
        <dbReference type="ARBA" id="ARBA00022771"/>
    </source>
</evidence>
<dbReference type="InterPro" id="IPR008971">
    <property type="entry name" value="HSP40/DnaJ_pept-bd"/>
</dbReference>
<dbReference type="PROSITE" id="PS00636">
    <property type="entry name" value="DNAJ_1"/>
    <property type="match status" value="1"/>
</dbReference>
<feature type="repeat" description="CXXCXGXG motif" evidence="11">
    <location>
        <begin position="173"/>
        <end position="180"/>
    </location>
</feature>
<dbReference type="NCBIfam" id="NF008035">
    <property type="entry name" value="PRK10767.1"/>
    <property type="match status" value="1"/>
</dbReference>
<dbReference type="HAMAP" id="MF_01152">
    <property type="entry name" value="DnaJ"/>
    <property type="match status" value="1"/>
</dbReference>
<dbReference type="GO" id="GO:0042026">
    <property type="term" value="P:protein refolding"/>
    <property type="evidence" value="ECO:0007669"/>
    <property type="project" value="TreeGrafter"/>
</dbReference>
<dbReference type="InterPro" id="IPR036869">
    <property type="entry name" value="J_dom_sf"/>
</dbReference>
<dbReference type="Gene3D" id="2.60.260.20">
    <property type="entry name" value="Urease metallochaperone UreE, N-terminal domain"/>
    <property type="match status" value="2"/>
</dbReference>
<evidence type="ECO:0000256" key="10">
    <source>
        <dbReference type="ARBA" id="ARBA00023186"/>
    </source>
</evidence>
<feature type="binding site" evidence="11">
    <location>
        <position position="173"/>
    </location>
    <ligand>
        <name>Zn(2+)</name>
        <dbReference type="ChEBI" id="CHEBI:29105"/>
        <label>2</label>
    </ligand>
</feature>
<accession>A0A975AXN0</accession>
<dbReference type="Pfam" id="PF00684">
    <property type="entry name" value="DnaJ_CXXCXGXG"/>
    <property type="match status" value="1"/>
</dbReference>
<dbReference type="GO" id="GO:0008270">
    <property type="term" value="F:zinc ion binding"/>
    <property type="evidence" value="ECO:0007669"/>
    <property type="project" value="UniProtKB-UniRule"/>
</dbReference>
<dbReference type="CDD" id="cd10747">
    <property type="entry name" value="DnaJ_C"/>
    <property type="match status" value="1"/>
</dbReference>
<keyword evidence="8 11" id="KW-0862">Zinc</keyword>
<evidence type="ECO:0000256" key="2">
    <source>
        <dbReference type="ARBA" id="ARBA00011738"/>
    </source>
</evidence>
<comment type="function">
    <text evidence="11">Participates actively in the response to hyperosmotic and heat shock by preventing the aggregation of stress-denatured proteins and by disaggregating proteins, also in an autonomous, DnaK-independent fashion. Unfolded proteins bind initially to DnaJ; upon interaction with the DnaJ-bound protein, DnaK hydrolyzes its bound ATP, resulting in the formation of a stable complex. GrpE releases ADP from DnaK; ATP binding to DnaK triggers the release of the substrate protein, thus completing the reaction cycle. Several rounds of ATP-dependent interactions between DnaJ, DnaK and GrpE are required for fully efficient folding. Also involved, together with DnaK and GrpE, in the DNA replication of plasmids through activation of initiation proteins.</text>
</comment>
<dbReference type="SMART" id="SM00271">
    <property type="entry name" value="DnaJ"/>
    <property type="match status" value="1"/>
</dbReference>
<evidence type="ECO:0000256" key="8">
    <source>
        <dbReference type="ARBA" id="ARBA00022833"/>
    </source>
</evidence>
<evidence type="ECO:0000313" key="15">
    <source>
        <dbReference type="EMBL" id="QSZ28350.1"/>
    </source>
</evidence>
<dbReference type="SUPFAM" id="SSF49493">
    <property type="entry name" value="HSP40/DnaJ peptide-binding domain"/>
    <property type="match status" value="2"/>
</dbReference>
<evidence type="ECO:0000313" key="16">
    <source>
        <dbReference type="Proteomes" id="UP000671913"/>
    </source>
</evidence>
<keyword evidence="6 11" id="KW-0677">Repeat</keyword>
<keyword evidence="7 11" id="KW-0863">Zinc-finger</keyword>
<dbReference type="Gene3D" id="6.20.20.10">
    <property type="match status" value="2"/>
</dbReference>
<dbReference type="GO" id="GO:0005737">
    <property type="term" value="C:cytoplasm"/>
    <property type="evidence" value="ECO:0007669"/>
    <property type="project" value="UniProtKB-SubCell"/>
</dbReference>
<feature type="binding site" evidence="11">
    <location>
        <position position="156"/>
    </location>
    <ligand>
        <name>Zn(2+)</name>
        <dbReference type="ChEBI" id="CHEBI:29105"/>
        <label>1</label>
    </ligand>
</feature>
<dbReference type="AlphaFoldDB" id="A0A975AXN0"/>
<keyword evidence="9 11" id="KW-0346">Stress response</keyword>
<keyword evidence="10 11" id="KW-0143">Chaperone</keyword>
<evidence type="ECO:0000259" key="13">
    <source>
        <dbReference type="PROSITE" id="PS50076"/>
    </source>
</evidence>
<dbReference type="Pfam" id="PF01556">
    <property type="entry name" value="DnaJ_C"/>
    <property type="match status" value="1"/>
</dbReference>
<dbReference type="InterPro" id="IPR018253">
    <property type="entry name" value="DnaJ_domain_CS"/>
</dbReference>
<dbReference type="PROSITE" id="PS50076">
    <property type="entry name" value="DNAJ_2"/>
    <property type="match status" value="1"/>
</dbReference>